<dbReference type="InterPro" id="IPR036097">
    <property type="entry name" value="HisK_dim/P_sf"/>
</dbReference>
<dbReference type="RefSeq" id="WP_132597199.1">
    <property type="nucleotide sequence ID" value="NZ_SMKO01000060.1"/>
</dbReference>
<keyword evidence="5" id="KW-0808">Transferase</keyword>
<dbReference type="GO" id="GO:0005886">
    <property type="term" value="C:plasma membrane"/>
    <property type="evidence" value="ECO:0007669"/>
    <property type="project" value="UniProtKB-SubCell"/>
</dbReference>
<dbReference type="InterPro" id="IPR050428">
    <property type="entry name" value="TCS_sensor_his_kinase"/>
</dbReference>
<proteinExistence type="predicted"/>
<evidence type="ECO:0000256" key="5">
    <source>
        <dbReference type="ARBA" id="ARBA00022679"/>
    </source>
</evidence>
<dbReference type="Pfam" id="PF02518">
    <property type="entry name" value="HATPase_c"/>
    <property type="match status" value="1"/>
</dbReference>
<comment type="caution">
    <text evidence="12">The sequence shown here is derived from an EMBL/GenBank/DDBJ whole genome shotgun (WGS) entry which is preliminary data.</text>
</comment>
<dbReference type="EC" id="2.7.13.3" evidence="3"/>
<gene>
    <name evidence="12" type="ORF">E1292_22530</name>
</gene>
<dbReference type="GO" id="GO:0000155">
    <property type="term" value="F:phosphorelay sensor kinase activity"/>
    <property type="evidence" value="ECO:0007669"/>
    <property type="project" value="InterPro"/>
</dbReference>
<keyword evidence="7 12" id="KW-0418">Kinase</keyword>
<evidence type="ECO:0000256" key="2">
    <source>
        <dbReference type="ARBA" id="ARBA00004236"/>
    </source>
</evidence>
<evidence type="ECO:0000313" key="12">
    <source>
        <dbReference type="EMBL" id="TDD02862.1"/>
    </source>
</evidence>
<dbReference type="Pfam" id="PF00512">
    <property type="entry name" value="HisKA"/>
    <property type="match status" value="1"/>
</dbReference>
<dbReference type="PANTHER" id="PTHR45436:SF5">
    <property type="entry name" value="SENSOR HISTIDINE KINASE TRCS"/>
    <property type="match status" value="1"/>
</dbReference>
<protein>
    <recommendedName>
        <fullName evidence="3">histidine kinase</fullName>
        <ecNumber evidence="3">2.7.13.3</ecNumber>
    </recommendedName>
</protein>
<dbReference type="Gene3D" id="3.30.565.10">
    <property type="entry name" value="Histidine kinase-like ATPase, C-terminal domain"/>
    <property type="match status" value="1"/>
</dbReference>
<organism evidence="12 13">
    <name type="scientific">Nonomuraea deserti</name>
    <dbReference type="NCBI Taxonomy" id="1848322"/>
    <lineage>
        <taxon>Bacteria</taxon>
        <taxon>Bacillati</taxon>
        <taxon>Actinomycetota</taxon>
        <taxon>Actinomycetes</taxon>
        <taxon>Streptosporangiales</taxon>
        <taxon>Streptosporangiaceae</taxon>
        <taxon>Nonomuraea</taxon>
    </lineage>
</organism>
<evidence type="ECO:0000256" key="10">
    <source>
        <dbReference type="ARBA" id="ARBA00023136"/>
    </source>
</evidence>
<evidence type="ECO:0000256" key="6">
    <source>
        <dbReference type="ARBA" id="ARBA00022692"/>
    </source>
</evidence>
<evidence type="ECO:0000256" key="7">
    <source>
        <dbReference type="ARBA" id="ARBA00022777"/>
    </source>
</evidence>
<name>A0A4R4VCB3_9ACTN</name>
<evidence type="ECO:0000313" key="13">
    <source>
        <dbReference type="Proteomes" id="UP000295258"/>
    </source>
</evidence>
<dbReference type="SMART" id="SM00388">
    <property type="entry name" value="HisKA"/>
    <property type="match status" value="1"/>
</dbReference>
<keyword evidence="9" id="KW-0902">Two-component regulatory system</keyword>
<keyword evidence="10" id="KW-0472">Membrane</keyword>
<dbReference type="SUPFAM" id="SSF55874">
    <property type="entry name" value="ATPase domain of HSP90 chaperone/DNA topoisomerase II/histidine kinase"/>
    <property type="match status" value="1"/>
</dbReference>
<dbReference type="CDD" id="cd00082">
    <property type="entry name" value="HisKA"/>
    <property type="match status" value="1"/>
</dbReference>
<keyword evidence="6" id="KW-0812">Transmembrane</keyword>
<dbReference type="EMBL" id="SMKO01000060">
    <property type="protein sequence ID" value="TDD02862.1"/>
    <property type="molecule type" value="Genomic_DNA"/>
</dbReference>
<feature type="domain" description="Histidine kinase" evidence="11">
    <location>
        <begin position="34"/>
        <end position="241"/>
    </location>
</feature>
<evidence type="ECO:0000256" key="8">
    <source>
        <dbReference type="ARBA" id="ARBA00022989"/>
    </source>
</evidence>
<keyword evidence="8" id="KW-1133">Transmembrane helix</keyword>
<dbReference type="InterPro" id="IPR005467">
    <property type="entry name" value="His_kinase_dom"/>
</dbReference>
<keyword evidence="13" id="KW-1185">Reference proteome</keyword>
<reference evidence="12 13" key="1">
    <citation type="submission" date="2019-03" db="EMBL/GenBank/DDBJ databases">
        <title>Draft genome sequences of novel Actinobacteria.</title>
        <authorList>
            <person name="Sahin N."/>
            <person name="Ay H."/>
            <person name="Saygin H."/>
        </authorList>
    </citation>
    <scope>NUCLEOTIDE SEQUENCE [LARGE SCALE GENOMIC DNA]</scope>
    <source>
        <strain evidence="12 13">KC310</strain>
    </source>
</reference>
<dbReference type="AlphaFoldDB" id="A0A4R4VCB3"/>
<evidence type="ECO:0000259" key="11">
    <source>
        <dbReference type="PROSITE" id="PS50109"/>
    </source>
</evidence>
<evidence type="ECO:0000256" key="4">
    <source>
        <dbReference type="ARBA" id="ARBA00022553"/>
    </source>
</evidence>
<dbReference type="SUPFAM" id="SSF47384">
    <property type="entry name" value="Homodimeric domain of signal transducing histidine kinase"/>
    <property type="match status" value="1"/>
</dbReference>
<dbReference type="InterPro" id="IPR004358">
    <property type="entry name" value="Sig_transdc_His_kin-like_C"/>
</dbReference>
<evidence type="ECO:0000256" key="9">
    <source>
        <dbReference type="ARBA" id="ARBA00023012"/>
    </source>
</evidence>
<dbReference type="Gene3D" id="1.10.287.130">
    <property type="match status" value="1"/>
</dbReference>
<dbReference type="InterPro" id="IPR003661">
    <property type="entry name" value="HisK_dim/P_dom"/>
</dbReference>
<dbReference type="SMART" id="SM00387">
    <property type="entry name" value="HATPase_c"/>
    <property type="match status" value="1"/>
</dbReference>
<dbReference type="PROSITE" id="PS50109">
    <property type="entry name" value="HIS_KIN"/>
    <property type="match status" value="1"/>
</dbReference>
<comment type="catalytic activity">
    <reaction evidence="1">
        <text>ATP + protein L-histidine = ADP + protein N-phospho-L-histidine.</text>
        <dbReference type="EC" id="2.7.13.3"/>
    </reaction>
</comment>
<keyword evidence="4" id="KW-0597">Phosphoprotein</keyword>
<sequence>MTTVYDCGEVVTLVTRMERLVEQMRAQKRQFVTDASHELGTPLAGLRLQLEEARMHPGQTDLNDLVRHALREVDRIQAIIGDMLTLARLDAGFPDPLLPIDVADLVKQEVGKRPYVLPIHLDLEEDLVVGGVNATLARLLGNLLDNAERHGRSAVRVSVSSEGGEVMLMVDDDGMGVPLPERERVFDHFARTDSARSRGHGGAGLGLSIALAIAEAHSGTLTAHESDLGGARFVLCLPLLQLDAMTGQAA</sequence>
<comment type="subcellular location">
    <subcellularLocation>
        <location evidence="2">Cell membrane</location>
    </subcellularLocation>
</comment>
<dbReference type="Proteomes" id="UP000295258">
    <property type="component" value="Unassembled WGS sequence"/>
</dbReference>
<evidence type="ECO:0000256" key="3">
    <source>
        <dbReference type="ARBA" id="ARBA00012438"/>
    </source>
</evidence>
<evidence type="ECO:0000256" key="1">
    <source>
        <dbReference type="ARBA" id="ARBA00000085"/>
    </source>
</evidence>
<dbReference type="PRINTS" id="PR00344">
    <property type="entry name" value="BCTRLSENSOR"/>
</dbReference>
<accession>A0A4R4VCB3</accession>
<dbReference type="PANTHER" id="PTHR45436">
    <property type="entry name" value="SENSOR HISTIDINE KINASE YKOH"/>
    <property type="match status" value="1"/>
</dbReference>
<dbReference type="InterPro" id="IPR003594">
    <property type="entry name" value="HATPase_dom"/>
</dbReference>
<dbReference type="InterPro" id="IPR036890">
    <property type="entry name" value="HATPase_C_sf"/>
</dbReference>